<dbReference type="Proteomes" id="UP001060085">
    <property type="component" value="Linkage Group LG06"/>
</dbReference>
<name>A0ACC0ADE8_CATRO</name>
<reference evidence="2" key="1">
    <citation type="journal article" date="2023" name="Nat. Plants">
        <title>Single-cell RNA sequencing provides a high-resolution roadmap for understanding the multicellular compartmentation of specialized metabolism.</title>
        <authorList>
            <person name="Sun S."/>
            <person name="Shen X."/>
            <person name="Li Y."/>
            <person name="Li Y."/>
            <person name="Wang S."/>
            <person name="Li R."/>
            <person name="Zhang H."/>
            <person name="Shen G."/>
            <person name="Guo B."/>
            <person name="Wei J."/>
            <person name="Xu J."/>
            <person name="St-Pierre B."/>
            <person name="Chen S."/>
            <person name="Sun C."/>
        </authorList>
    </citation>
    <scope>NUCLEOTIDE SEQUENCE [LARGE SCALE GENOMIC DNA]</scope>
</reference>
<dbReference type="EMBL" id="CM044706">
    <property type="protein sequence ID" value="KAI5658008.1"/>
    <property type="molecule type" value="Genomic_DNA"/>
</dbReference>
<gene>
    <name evidence="1" type="ORF">M9H77_26801</name>
</gene>
<comment type="caution">
    <text evidence="1">The sequence shown here is derived from an EMBL/GenBank/DDBJ whole genome shotgun (WGS) entry which is preliminary data.</text>
</comment>
<sequence>MGKTGPVYRPRVTGCNYTVEWKDGERHMTTIMSDIDVSLMCADGEKTGGANIYVVVERGSLSRLPKRSEWKKKGGSKKVGKGLELVEDGGASMPPTDVSLNVGSNEKLKNQQKEVVESCINKQFVAASSSSVRVRKSSKRNGATRVQEEVEGSAEVGDSVGDGAARIQELKSGTEVKGDDEQQQIHKNRTEAGPSQVQQEVALGGDEDEQPLASIQLDEEDSEDVEGSNKKPAFERFISEIEGQNPKFNCGLIFSSKAILKDAVREHKGFVPAIEELLPKMEQRFVVGGSKPGLKKLKRAGRVAAKSRNCFQNGHNTRKCPGKQGNQQRSVVEGEKQAESVVEPSNMNK</sequence>
<accession>A0ACC0ADE8</accession>
<protein>
    <submittedName>
        <fullName evidence="1">Uncharacterized protein</fullName>
    </submittedName>
</protein>
<evidence type="ECO:0000313" key="2">
    <source>
        <dbReference type="Proteomes" id="UP001060085"/>
    </source>
</evidence>
<keyword evidence="2" id="KW-1185">Reference proteome</keyword>
<proteinExistence type="predicted"/>
<evidence type="ECO:0000313" key="1">
    <source>
        <dbReference type="EMBL" id="KAI5658008.1"/>
    </source>
</evidence>
<organism evidence="1 2">
    <name type="scientific">Catharanthus roseus</name>
    <name type="common">Madagascar periwinkle</name>
    <name type="synonym">Vinca rosea</name>
    <dbReference type="NCBI Taxonomy" id="4058"/>
    <lineage>
        <taxon>Eukaryota</taxon>
        <taxon>Viridiplantae</taxon>
        <taxon>Streptophyta</taxon>
        <taxon>Embryophyta</taxon>
        <taxon>Tracheophyta</taxon>
        <taxon>Spermatophyta</taxon>
        <taxon>Magnoliopsida</taxon>
        <taxon>eudicotyledons</taxon>
        <taxon>Gunneridae</taxon>
        <taxon>Pentapetalae</taxon>
        <taxon>asterids</taxon>
        <taxon>lamiids</taxon>
        <taxon>Gentianales</taxon>
        <taxon>Apocynaceae</taxon>
        <taxon>Rauvolfioideae</taxon>
        <taxon>Vinceae</taxon>
        <taxon>Catharanthinae</taxon>
        <taxon>Catharanthus</taxon>
    </lineage>
</organism>